<dbReference type="AlphaFoldDB" id="A0A059XRL8"/>
<comment type="function">
    <text evidence="6 8 9">Necessary for efficient RNA polymerase transcription elongation past template-encoded arresting sites. The arresting sites in DNA have the property of trapping a certain fraction of elongating RNA polymerases that pass through, resulting in locked ternary complexes. Cleavage of the nascent transcript by cleavage factors such as GreA or GreB allows the resumption of elongation from the new 3'terminus. GreA releases sequences of 2 to 3 nucleotides.</text>
</comment>
<dbReference type="InterPro" id="IPR036953">
    <property type="entry name" value="GreA/GreB_C_sf"/>
</dbReference>
<evidence type="ECO:0000256" key="7">
    <source>
        <dbReference type="ARBA" id="ARBA00030776"/>
    </source>
</evidence>
<dbReference type="Gene3D" id="1.10.287.180">
    <property type="entry name" value="Transcription elongation factor, GreA/GreB, N-terminal domain"/>
    <property type="match status" value="1"/>
</dbReference>
<keyword evidence="3 8" id="KW-0805">Transcription regulation</keyword>
<dbReference type="EMBL" id="CP007521">
    <property type="protein sequence ID" value="AIA29675.1"/>
    <property type="molecule type" value="Genomic_DNA"/>
</dbReference>
<dbReference type="Gene3D" id="3.10.50.30">
    <property type="entry name" value="Transcription elongation factor, GreA/GreB, C-terminal domain"/>
    <property type="match status" value="1"/>
</dbReference>
<keyword evidence="10" id="KW-0648">Protein biosynthesis</keyword>
<dbReference type="NCBIfam" id="TIGR01462">
    <property type="entry name" value="greA"/>
    <property type="match status" value="1"/>
</dbReference>
<dbReference type="RefSeq" id="WP_038562092.1">
    <property type="nucleotide sequence ID" value="NZ_AP018940.1"/>
</dbReference>
<reference evidence="10 11" key="1">
    <citation type="journal article" date="2014" name="Genome Announc.">
        <title>Complete Genome Sequence of the Bovine Mastitis Pathogen Mycoplasma californicum Strain ST-6T (ATCC 33461T).</title>
        <authorList>
            <person name="Calcutt M.J."/>
            <person name="Foecking M.F."/>
            <person name="Fox L.K."/>
        </authorList>
    </citation>
    <scope>NUCLEOTIDE SEQUENCE [LARGE SCALE GENOMIC DNA]</scope>
    <source>
        <strain evidence="10 11">ST-6</strain>
    </source>
</reference>
<dbReference type="OrthoDB" id="9808774at2"/>
<dbReference type="InterPro" id="IPR023459">
    <property type="entry name" value="Tscrpt_elong_fac_GreA/B_fam"/>
</dbReference>
<evidence type="ECO:0000256" key="8">
    <source>
        <dbReference type="HAMAP-Rule" id="MF_00105"/>
    </source>
</evidence>
<gene>
    <name evidence="8 10" type="primary">greA</name>
    <name evidence="10" type="ORF">MCFN_02785</name>
</gene>
<proteinExistence type="inferred from homology"/>
<keyword evidence="5 8" id="KW-0804">Transcription</keyword>
<dbReference type="InterPro" id="IPR001437">
    <property type="entry name" value="Tscrpt_elong_fac_GreA/B_C"/>
</dbReference>
<evidence type="ECO:0000256" key="5">
    <source>
        <dbReference type="ARBA" id="ARBA00023163"/>
    </source>
</evidence>
<dbReference type="Pfam" id="PF01272">
    <property type="entry name" value="GreA_GreB"/>
    <property type="match status" value="1"/>
</dbReference>
<dbReference type="GO" id="GO:0070063">
    <property type="term" value="F:RNA polymerase binding"/>
    <property type="evidence" value="ECO:0007669"/>
    <property type="project" value="InterPro"/>
</dbReference>
<dbReference type="Pfam" id="PF03449">
    <property type="entry name" value="GreA_GreB_N"/>
    <property type="match status" value="1"/>
</dbReference>
<dbReference type="FunFam" id="1.10.287.180:FF:000001">
    <property type="entry name" value="Transcription elongation factor GreA"/>
    <property type="match status" value="1"/>
</dbReference>
<evidence type="ECO:0000313" key="10">
    <source>
        <dbReference type="EMBL" id="AIA29675.1"/>
    </source>
</evidence>
<organism evidence="10 11">
    <name type="scientific">Mycoplasmopsis californica</name>
    <dbReference type="NCBI Taxonomy" id="2113"/>
    <lineage>
        <taxon>Bacteria</taxon>
        <taxon>Bacillati</taxon>
        <taxon>Mycoplasmatota</taxon>
        <taxon>Mycoplasmoidales</taxon>
        <taxon>Metamycoplasmataceae</taxon>
        <taxon>Mycoplasmopsis</taxon>
    </lineage>
</organism>
<protein>
    <recommendedName>
        <fullName evidence="2 8">Transcription elongation factor GreA</fullName>
    </recommendedName>
    <alternativeName>
        <fullName evidence="7 8">Transcript cleavage factor GreA</fullName>
    </alternativeName>
</protein>
<keyword evidence="10" id="KW-0251">Elongation factor</keyword>
<dbReference type="SUPFAM" id="SSF46557">
    <property type="entry name" value="GreA transcript cleavage protein, N-terminal domain"/>
    <property type="match status" value="1"/>
</dbReference>
<dbReference type="KEGG" id="mcr:MCFN_02785"/>
<evidence type="ECO:0000256" key="1">
    <source>
        <dbReference type="ARBA" id="ARBA00008213"/>
    </source>
</evidence>
<dbReference type="InterPro" id="IPR006359">
    <property type="entry name" value="Tscrpt_elong_fac_GreA"/>
</dbReference>
<dbReference type="GO" id="GO:0003746">
    <property type="term" value="F:translation elongation factor activity"/>
    <property type="evidence" value="ECO:0007669"/>
    <property type="project" value="UniProtKB-KW"/>
</dbReference>
<dbReference type="InterPro" id="IPR022691">
    <property type="entry name" value="Tscrpt_elong_fac_GreA/B_N"/>
</dbReference>
<dbReference type="SUPFAM" id="SSF54534">
    <property type="entry name" value="FKBP-like"/>
    <property type="match status" value="1"/>
</dbReference>
<dbReference type="NCBIfam" id="NF001263">
    <property type="entry name" value="PRK00226.1-4"/>
    <property type="match status" value="1"/>
</dbReference>
<dbReference type="InterPro" id="IPR028624">
    <property type="entry name" value="Tscrpt_elong_fac_GreA/B"/>
</dbReference>
<keyword evidence="8" id="KW-0175">Coiled coil</keyword>
<name>A0A059XRL8_9BACT</name>
<dbReference type="eggNOG" id="COG0782">
    <property type="taxonomic scope" value="Bacteria"/>
</dbReference>
<keyword evidence="4 8" id="KW-0238">DNA-binding</keyword>
<dbReference type="PANTHER" id="PTHR30437">
    <property type="entry name" value="TRANSCRIPTION ELONGATION FACTOR GREA"/>
    <property type="match status" value="1"/>
</dbReference>
<evidence type="ECO:0000256" key="4">
    <source>
        <dbReference type="ARBA" id="ARBA00023125"/>
    </source>
</evidence>
<accession>A0A059XRL8</accession>
<comment type="similarity">
    <text evidence="1 8 9">Belongs to the GreA/GreB family.</text>
</comment>
<feature type="coiled-coil region" evidence="8">
    <location>
        <begin position="2"/>
        <end position="44"/>
    </location>
</feature>
<sequence length="162" mass="17928">MAEKALEKIYLAQETLDKYKAEYQELVNIKRKEVQQALKEARAQGDLSENAEYDAARELQGSVEGRIRELEAILERAEVITNDDSRGTTKIGVGATVTYRKVASGEVKKVTIMGVHDSDPLNNKISNESALALALAEGKIGQVVEVDVATKYSIEILDVEYR</sequence>
<evidence type="ECO:0000313" key="11">
    <source>
        <dbReference type="Proteomes" id="UP000027088"/>
    </source>
</evidence>
<dbReference type="GO" id="GO:0006354">
    <property type="term" value="P:DNA-templated transcription elongation"/>
    <property type="evidence" value="ECO:0007669"/>
    <property type="project" value="TreeGrafter"/>
</dbReference>
<dbReference type="Proteomes" id="UP000027088">
    <property type="component" value="Chromosome"/>
</dbReference>
<keyword evidence="11" id="KW-1185">Reference proteome</keyword>
<dbReference type="InterPro" id="IPR036805">
    <property type="entry name" value="Tscrpt_elong_fac_GreA/B_N_sf"/>
</dbReference>
<dbReference type="GO" id="GO:0003677">
    <property type="term" value="F:DNA binding"/>
    <property type="evidence" value="ECO:0007669"/>
    <property type="project" value="UniProtKB-UniRule"/>
</dbReference>
<dbReference type="GO" id="GO:0032784">
    <property type="term" value="P:regulation of DNA-templated transcription elongation"/>
    <property type="evidence" value="ECO:0007669"/>
    <property type="project" value="UniProtKB-UniRule"/>
</dbReference>
<evidence type="ECO:0000256" key="6">
    <source>
        <dbReference type="ARBA" id="ARBA00024916"/>
    </source>
</evidence>
<evidence type="ECO:0000256" key="2">
    <source>
        <dbReference type="ARBA" id="ARBA00013729"/>
    </source>
</evidence>
<dbReference type="HAMAP" id="MF_00105">
    <property type="entry name" value="GreA_GreB"/>
    <property type="match status" value="1"/>
</dbReference>
<dbReference type="PANTHER" id="PTHR30437:SF4">
    <property type="entry name" value="TRANSCRIPTION ELONGATION FACTOR GREA"/>
    <property type="match status" value="1"/>
</dbReference>
<evidence type="ECO:0000256" key="9">
    <source>
        <dbReference type="RuleBase" id="RU000556"/>
    </source>
</evidence>
<evidence type="ECO:0000256" key="3">
    <source>
        <dbReference type="ARBA" id="ARBA00023015"/>
    </source>
</evidence>
<dbReference type="PIRSF" id="PIRSF006092">
    <property type="entry name" value="GreA_GreB"/>
    <property type="match status" value="1"/>
</dbReference>